<organism evidence="9 10">
    <name type="scientific">Trematosphaeria pertusa</name>
    <dbReference type="NCBI Taxonomy" id="390896"/>
    <lineage>
        <taxon>Eukaryota</taxon>
        <taxon>Fungi</taxon>
        <taxon>Dikarya</taxon>
        <taxon>Ascomycota</taxon>
        <taxon>Pezizomycotina</taxon>
        <taxon>Dothideomycetes</taxon>
        <taxon>Pleosporomycetidae</taxon>
        <taxon>Pleosporales</taxon>
        <taxon>Massarineae</taxon>
        <taxon>Trematosphaeriaceae</taxon>
        <taxon>Trematosphaeria</taxon>
    </lineage>
</organism>
<feature type="transmembrane region" description="Helical" evidence="7">
    <location>
        <begin position="131"/>
        <end position="157"/>
    </location>
</feature>
<evidence type="ECO:0000259" key="8">
    <source>
        <dbReference type="Pfam" id="PF20684"/>
    </source>
</evidence>
<accession>A0A6A6HWA2</accession>
<dbReference type="OrthoDB" id="5421689at2759"/>
<evidence type="ECO:0000256" key="7">
    <source>
        <dbReference type="SAM" id="Phobius"/>
    </source>
</evidence>
<feature type="transmembrane region" description="Helical" evidence="7">
    <location>
        <begin position="94"/>
        <end position="119"/>
    </location>
</feature>
<evidence type="ECO:0000256" key="4">
    <source>
        <dbReference type="ARBA" id="ARBA00023136"/>
    </source>
</evidence>
<keyword evidence="3 7" id="KW-1133">Transmembrane helix</keyword>
<feature type="transmembrane region" description="Helical" evidence="7">
    <location>
        <begin position="14"/>
        <end position="37"/>
    </location>
</feature>
<feature type="transmembrane region" description="Helical" evidence="7">
    <location>
        <begin position="177"/>
        <end position="197"/>
    </location>
</feature>
<feature type="region of interest" description="Disordered" evidence="6">
    <location>
        <begin position="318"/>
        <end position="343"/>
    </location>
</feature>
<dbReference type="Proteomes" id="UP000800094">
    <property type="component" value="Unassembled WGS sequence"/>
</dbReference>
<keyword evidence="10" id="KW-1185">Reference proteome</keyword>
<feature type="transmembrane region" description="Helical" evidence="7">
    <location>
        <begin position="250"/>
        <end position="277"/>
    </location>
</feature>
<feature type="transmembrane region" description="Helical" evidence="7">
    <location>
        <begin position="49"/>
        <end position="74"/>
    </location>
</feature>
<dbReference type="EMBL" id="ML987208">
    <property type="protein sequence ID" value="KAF2242291.1"/>
    <property type="molecule type" value="Genomic_DNA"/>
</dbReference>
<proteinExistence type="inferred from homology"/>
<keyword evidence="2 7" id="KW-0812">Transmembrane</keyword>
<comment type="subcellular location">
    <subcellularLocation>
        <location evidence="1">Membrane</location>
        <topology evidence="1">Multi-pass membrane protein</topology>
    </subcellularLocation>
</comment>
<dbReference type="PANTHER" id="PTHR33048:SF47">
    <property type="entry name" value="INTEGRAL MEMBRANE PROTEIN-RELATED"/>
    <property type="match status" value="1"/>
</dbReference>
<name>A0A6A6HWA2_9PLEO</name>
<dbReference type="InterPro" id="IPR052337">
    <property type="entry name" value="SAT4-like"/>
</dbReference>
<evidence type="ECO:0000313" key="10">
    <source>
        <dbReference type="Proteomes" id="UP000800094"/>
    </source>
</evidence>
<feature type="transmembrane region" description="Helical" evidence="7">
    <location>
        <begin position="209"/>
        <end position="230"/>
    </location>
</feature>
<evidence type="ECO:0000256" key="1">
    <source>
        <dbReference type="ARBA" id="ARBA00004141"/>
    </source>
</evidence>
<dbReference type="PANTHER" id="PTHR33048">
    <property type="entry name" value="PTH11-LIKE INTEGRAL MEMBRANE PROTEIN (AFU_ORTHOLOGUE AFUA_5G11245)"/>
    <property type="match status" value="1"/>
</dbReference>
<dbReference type="GO" id="GO:0016020">
    <property type="term" value="C:membrane"/>
    <property type="evidence" value="ECO:0007669"/>
    <property type="project" value="UniProtKB-SubCell"/>
</dbReference>
<feature type="domain" description="Rhodopsin" evidence="8">
    <location>
        <begin position="33"/>
        <end position="273"/>
    </location>
</feature>
<evidence type="ECO:0000256" key="5">
    <source>
        <dbReference type="ARBA" id="ARBA00038359"/>
    </source>
</evidence>
<protein>
    <recommendedName>
        <fullName evidence="8">Rhodopsin domain-containing protein</fullName>
    </recommendedName>
</protein>
<dbReference type="RefSeq" id="XP_033677295.1">
    <property type="nucleotide sequence ID" value="XM_033834596.1"/>
</dbReference>
<comment type="similarity">
    <text evidence="5">Belongs to the SAT4 family.</text>
</comment>
<evidence type="ECO:0000313" key="9">
    <source>
        <dbReference type="EMBL" id="KAF2242291.1"/>
    </source>
</evidence>
<dbReference type="GeneID" id="54587926"/>
<sequence>METQVPPHHGPRQLHTYICIFVTFAAATISLVLRLIARRLTKISLWFDDYLSILAFLCAGVWSGLVLTGLQIGLGLFLAEIDLPGPETLEKSLLILWNLELFYAFSLASAKLAILAFYWRMFKLSNIKIPIKILAACTIIWLILRTFLAIFHCVPIAKFWRPKTPGHCAIDDSNFFFGTVLTHFLIDIAILALPIIEVQKLQLPLTQRLGIMAMFLFGVFVCVASVVVLILSLRYDTSNVEMPWNVTPIIIWATAEVNLAIVSACLPMLRPIFLVLLRRPLKSSSHPSSYSHSRTQPHLHTHKLATLTTHTHTVDFDKDASESTDQLATREDSISSTSEYERAAQHGNTTVVIADAEDRFGGEGWTGVGMGGIVVTNETSVRVDRVG</sequence>
<evidence type="ECO:0000256" key="2">
    <source>
        <dbReference type="ARBA" id="ARBA00022692"/>
    </source>
</evidence>
<keyword evidence="4 7" id="KW-0472">Membrane</keyword>
<feature type="compositionally biased region" description="Basic and acidic residues" evidence="6">
    <location>
        <begin position="328"/>
        <end position="343"/>
    </location>
</feature>
<dbReference type="Pfam" id="PF20684">
    <property type="entry name" value="Fung_rhodopsin"/>
    <property type="match status" value="1"/>
</dbReference>
<evidence type="ECO:0000256" key="3">
    <source>
        <dbReference type="ARBA" id="ARBA00022989"/>
    </source>
</evidence>
<dbReference type="AlphaFoldDB" id="A0A6A6HWA2"/>
<reference evidence="9" key="1">
    <citation type="journal article" date="2020" name="Stud. Mycol.">
        <title>101 Dothideomycetes genomes: a test case for predicting lifestyles and emergence of pathogens.</title>
        <authorList>
            <person name="Haridas S."/>
            <person name="Albert R."/>
            <person name="Binder M."/>
            <person name="Bloem J."/>
            <person name="Labutti K."/>
            <person name="Salamov A."/>
            <person name="Andreopoulos B."/>
            <person name="Baker S."/>
            <person name="Barry K."/>
            <person name="Bills G."/>
            <person name="Bluhm B."/>
            <person name="Cannon C."/>
            <person name="Castanera R."/>
            <person name="Culley D."/>
            <person name="Daum C."/>
            <person name="Ezra D."/>
            <person name="Gonzalez J."/>
            <person name="Henrissat B."/>
            <person name="Kuo A."/>
            <person name="Liang C."/>
            <person name="Lipzen A."/>
            <person name="Lutzoni F."/>
            <person name="Magnuson J."/>
            <person name="Mondo S."/>
            <person name="Nolan M."/>
            <person name="Ohm R."/>
            <person name="Pangilinan J."/>
            <person name="Park H.-J."/>
            <person name="Ramirez L."/>
            <person name="Alfaro M."/>
            <person name="Sun H."/>
            <person name="Tritt A."/>
            <person name="Yoshinaga Y."/>
            <person name="Zwiers L.-H."/>
            <person name="Turgeon B."/>
            <person name="Goodwin S."/>
            <person name="Spatafora J."/>
            <person name="Crous P."/>
            <person name="Grigoriev I."/>
        </authorList>
    </citation>
    <scope>NUCLEOTIDE SEQUENCE</scope>
    <source>
        <strain evidence="9">CBS 122368</strain>
    </source>
</reference>
<gene>
    <name evidence="9" type="ORF">BU26DRAFT_584476</name>
</gene>
<dbReference type="InterPro" id="IPR049326">
    <property type="entry name" value="Rhodopsin_dom_fungi"/>
</dbReference>
<evidence type="ECO:0000256" key="6">
    <source>
        <dbReference type="SAM" id="MobiDB-lite"/>
    </source>
</evidence>